<name>A0A1G9M4C0_9BACT</name>
<protein>
    <recommendedName>
        <fullName evidence="2">DUF6787 domain-containing protein</fullName>
    </recommendedName>
</protein>
<feature type="transmembrane region" description="Helical" evidence="1">
    <location>
        <begin position="12"/>
        <end position="37"/>
    </location>
</feature>
<dbReference type="EMBL" id="FNFO01000007">
    <property type="protein sequence ID" value="SDL69004.1"/>
    <property type="molecule type" value="Genomic_DNA"/>
</dbReference>
<evidence type="ECO:0000313" key="3">
    <source>
        <dbReference type="EMBL" id="SDL69004.1"/>
    </source>
</evidence>
<sequence length="102" mass="12013">MAGFLRKMQERWGVDSLWQVVIIFVVFALTGSTSVYVRRPVFEWLGITSDTPLWITIPAYLLVIFPTYQVLLLLYGTLLGQFRFFWGVEKKMLQRLRILPKE</sequence>
<reference evidence="3 4" key="1">
    <citation type="submission" date="2016-10" db="EMBL/GenBank/DDBJ databases">
        <authorList>
            <person name="de Groot N.N."/>
        </authorList>
    </citation>
    <scope>NUCLEOTIDE SEQUENCE [LARGE SCALE GENOMIC DNA]</scope>
    <source>
        <strain evidence="3 4">DSM 25186</strain>
    </source>
</reference>
<dbReference type="RefSeq" id="WP_089684676.1">
    <property type="nucleotide sequence ID" value="NZ_FNFO01000007.1"/>
</dbReference>
<accession>A0A1G9M4C0</accession>
<keyword evidence="1" id="KW-0812">Transmembrane</keyword>
<dbReference type="STRING" id="1075417.SAMN05421823_107259"/>
<evidence type="ECO:0000256" key="1">
    <source>
        <dbReference type="SAM" id="Phobius"/>
    </source>
</evidence>
<feature type="transmembrane region" description="Helical" evidence="1">
    <location>
        <begin position="57"/>
        <end position="86"/>
    </location>
</feature>
<organism evidence="3 4">
    <name type="scientific">Catalinimonas alkaloidigena</name>
    <dbReference type="NCBI Taxonomy" id="1075417"/>
    <lineage>
        <taxon>Bacteria</taxon>
        <taxon>Pseudomonadati</taxon>
        <taxon>Bacteroidota</taxon>
        <taxon>Cytophagia</taxon>
        <taxon>Cytophagales</taxon>
        <taxon>Catalimonadaceae</taxon>
        <taxon>Catalinimonas</taxon>
    </lineage>
</organism>
<gene>
    <name evidence="3" type="ORF">SAMN05421823_107259</name>
</gene>
<dbReference type="Proteomes" id="UP000198510">
    <property type="component" value="Unassembled WGS sequence"/>
</dbReference>
<keyword evidence="4" id="KW-1185">Reference proteome</keyword>
<feature type="domain" description="DUF6787" evidence="2">
    <location>
        <begin position="22"/>
        <end position="97"/>
    </location>
</feature>
<dbReference type="AlphaFoldDB" id="A0A1G9M4C0"/>
<dbReference type="OrthoDB" id="1151370at2"/>
<dbReference type="InterPro" id="IPR046714">
    <property type="entry name" value="DUF6787"/>
</dbReference>
<proteinExistence type="predicted"/>
<keyword evidence="1" id="KW-1133">Transmembrane helix</keyword>
<evidence type="ECO:0000313" key="4">
    <source>
        <dbReference type="Proteomes" id="UP000198510"/>
    </source>
</evidence>
<keyword evidence="1" id="KW-0472">Membrane</keyword>
<dbReference type="Pfam" id="PF20584">
    <property type="entry name" value="DUF6787"/>
    <property type="match status" value="1"/>
</dbReference>
<evidence type="ECO:0000259" key="2">
    <source>
        <dbReference type="Pfam" id="PF20584"/>
    </source>
</evidence>